<dbReference type="CDD" id="cd11960">
    <property type="entry name" value="SH3_Abp1_eu"/>
    <property type="match status" value="1"/>
</dbReference>
<keyword evidence="7" id="KW-0206">Cytoskeleton</keyword>
<evidence type="ECO:0000256" key="3">
    <source>
        <dbReference type="ARBA" id="ARBA00022443"/>
    </source>
</evidence>
<comment type="caution">
    <text evidence="12">The sequence shown here is derived from an EMBL/GenBank/DDBJ whole genome shotgun (WGS) entry which is preliminary data.</text>
</comment>
<dbReference type="InterPro" id="IPR035717">
    <property type="entry name" value="Drebrin-like_SH3"/>
</dbReference>
<dbReference type="Pfam" id="PF14604">
    <property type="entry name" value="SH3_9"/>
    <property type="match status" value="1"/>
</dbReference>
<dbReference type="FunFam" id="2.30.30.40:FF:000046">
    <property type="entry name" value="Drebrin-like protein isoform B"/>
    <property type="match status" value="1"/>
</dbReference>
<dbReference type="Pfam" id="PF00241">
    <property type="entry name" value="Cofilin_ADF"/>
    <property type="match status" value="1"/>
</dbReference>
<proteinExistence type="inferred from homology"/>
<keyword evidence="5" id="KW-0175">Coiled coil</keyword>
<dbReference type="SUPFAM" id="SSF55753">
    <property type="entry name" value="Actin depolymerizing proteins"/>
    <property type="match status" value="1"/>
</dbReference>
<dbReference type="AlphaFoldDB" id="A0AAD4RAR5"/>
<keyword evidence="6" id="KW-0009">Actin-binding</keyword>
<dbReference type="Gene3D" id="3.40.20.10">
    <property type="entry name" value="Severin"/>
    <property type="match status" value="1"/>
</dbReference>
<dbReference type="InterPro" id="IPR002108">
    <property type="entry name" value="ADF-H"/>
</dbReference>
<evidence type="ECO:0000256" key="4">
    <source>
        <dbReference type="ARBA" id="ARBA00022490"/>
    </source>
</evidence>
<organism evidence="12 13">
    <name type="scientific">Ditylenchus destructor</name>
    <dbReference type="NCBI Taxonomy" id="166010"/>
    <lineage>
        <taxon>Eukaryota</taxon>
        <taxon>Metazoa</taxon>
        <taxon>Ecdysozoa</taxon>
        <taxon>Nematoda</taxon>
        <taxon>Chromadorea</taxon>
        <taxon>Rhabditida</taxon>
        <taxon>Tylenchina</taxon>
        <taxon>Tylenchomorpha</taxon>
        <taxon>Sphaerularioidea</taxon>
        <taxon>Anguinidae</taxon>
        <taxon>Anguininae</taxon>
        <taxon>Ditylenchus</taxon>
    </lineage>
</organism>
<dbReference type="InterPro" id="IPR001452">
    <property type="entry name" value="SH3_domain"/>
</dbReference>
<evidence type="ECO:0000313" key="13">
    <source>
        <dbReference type="Proteomes" id="UP001201812"/>
    </source>
</evidence>
<keyword evidence="4" id="KW-0963">Cytoplasm</keyword>
<dbReference type="SUPFAM" id="SSF50044">
    <property type="entry name" value="SH3-domain"/>
    <property type="match status" value="1"/>
</dbReference>
<evidence type="ECO:0000256" key="2">
    <source>
        <dbReference type="ARBA" id="ARBA00011039"/>
    </source>
</evidence>
<evidence type="ECO:0000256" key="8">
    <source>
        <dbReference type="PROSITE-ProRule" id="PRU00192"/>
    </source>
</evidence>
<evidence type="ECO:0000313" key="12">
    <source>
        <dbReference type="EMBL" id="KAI1728628.1"/>
    </source>
</evidence>
<feature type="domain" description="SH3" evidence="10">
    <location>
        <begin position="377"/>
        <end position="435"/>
    </location>
</feature>
<protein>
    <submittedName>
        <fullName evidence="12">Variant SH3 domain-containing protein</fullName>
    </submittedName>
</protein>
<accession>A0AAD4RAR5</accession>
<dbReference type="PANTHER" id="PTHR10829">
    <property type="entry name" value="CORTACTIN AND DREBRIN"/>
    <property type="match status" value="1"/>
</dbReference>
<dbReference type="Gene3D" id="2.30.30.40">
    <property type="entry name" value="SH3 Domains"/>
    <property type="match status" value="1"/>
</dbReference>
<dbReference type="PROSITE" id="PS51263">
    <property type="entry name" value="ADF_H"/>
    <property type="match status" value="1"/>
</dbReference>
<keyword evidence="3 8" id="KW-0728">SH3 domain</keyword>
<evidence type="ECO:0000256" key="9">
    <source>
        <dbReference type="SAM" id="MobiDB-lite"/>
    </source>
</evidence>
<feature type="region of interest" description="Disordered" evidence="9">
    <location>
        <begin position="336"/>
        <end position="357"/>
    </location>
</feature>
<gene>
    <name evidence="12" type="ORF">DdX_00824</name>
</gene>
<comment type="similarity">
    <text evidence="2">Belongs to the ABP1 family.</text>
</comment>
<evidence type="ECO:0000256" key="1">
    <source>
        <dbReference type="ARBA" id="ARBA00004245"/>
    </source>
</evidence>
<dbReference type="GO" id="GO:0051015">
    <property type="term" value="F:actin filament binding"/>
    <property type="evidence" value="ECO:0007669"/>
    <property type="project" value="TreeGrafter"/>
</dbReference>
<dbReference type="GO" id="GO:0030427">
    <property type="term" value="C:site of polarized growth"/>
    <property type="evidence" value="ECO:0007669"/>
    <property type="project" value="TreeGrafter"/>
</dbReference>
<evidence type="ECO:0000259" key="11">
    <source>
        <dbReference type="PROSITE" id="PS51263"/>
    </source>
</evidence>
<feature type="compositionally biased region" description="Basic and acidic residues" evidence="9">
    <location>
        <begin position="336"/>
        <end position="346"/>
    </location>
</feature>
<evidence type="ECO:0000259" key="10">
    <source>
        <dbReference type="PROSITE" id="PS50002"/>
    </source>
</evidence>
<reference evidence="12" key="1">
    <citation type="submission" date="2022-01" db="EMBL/GenBank/DDBJ databases">
        <title>Genome Sequence Resource for Two Populations of Ditylenchus destructor, the Migratory Endoparasitic Phytonematode.</title>
        <authorList>
            <person name="Zhang H."/>
            <person name="Lin R."/>
            <person name="Xie B."/>
        </authorList>
    </citation>
    <scope>NUCLEOTIDE SEQUENCE</scope>
    <source>
        <strain evidence="12">BazhouSP</strain>
    </source>
</reference>
<dbReference type="SMART" id="SM00326">
    <property type="entry name" value="SH3"/>
    <property type="match status" value="1"/>
</dbReference>
<keyword evidence="13" id="KW-1185">Reference proteome</keyword>
<evidence type="ECO:0000256" key="6">
    <source>
        <dbReference type="ARBA" id="ARBA00023203"/>
    </source>
</evidence>
<sequence>MTCNLLNHEKELRNAFNAVSNSTNGDQWCIFEYDGNSNIIRLGSSGESGGLAELVSNLNSGKIQYGFATTTAANFVQRKVVLIHWQGEGVPAARLANTAAHAEEVRRFVRLVHLTIYARNEEDVDLSAISKHRKSSASSNVSTPWVPPAPVGTDYCPTKATRDIDMDERTRFWNEMRTEEEERRREEARRKEEQQSIFATERRQLENKLHEQLTAVQAAKQPQLTKTQSPKTFKFQVGVVNPAASGQVPVNRISSSEQQTDDTPTVIECTFNDRLRHGINGSSQNIPSAPKSSELPKTVISAIGQPPVHSQPMVPCVVPMVPTGIVQPVAREEIPMEEPTELKKPNLDNTPNQQYEEPPSDIIQPPLAQNAPTAINGQSVRAKALWDYQAEDDSEISFDPDDIITDIEMIHEGWWRGRNTHGLVGLFPSNYVEFI</sequence>
<dbReference type="EMBL" id="JAKKPZ010000001">
    <property type="protein sequence ID" value="KAI1728628.1"/>
    <property type="molecule type" value="Genomic_DNA"/>
</dbReference>
<dbReference type="PROSITE" id="PS50002">
    <property type="entry name" value="SH3"/>
    <property type="match status" value="1"/>
</dbReference>
<dbReference type="InterPro" id="IPR036028">
    <property type="entry name" value="SH3-like_dom_sf"/>
</dbReference>
<evidence type="ECO:0000256" key="7">
    <source>
        <dbReference type="ARBA" id="ARBA00023212"/>
    </source>
</evidence>
<dbReference type="InterPro" id="IPR029006">
    <property type="entry name" value="ADF-H/Gelsolin-like_dom_sf"/>
</dbReference>
<feature type="domain" description="ADF-H" evidence="11">
    <location>
        <begin position="4"/>
        <end position="134"/>
    </location>
</feature>
<dbReference type="GO" id="GO:0030864">
    <property type="term" value="C:cortical actin cytoskeleton"/>
    <property type="evidence" value="ECO:0007669"/>
    <property type="project" value="TreeGrafter"/>
</dbReference>
<name>A0AAD4RAR5_9BILA</name>
<dbReference type="Proteomes" id="UP001201812">
    <property type="component" value="Unassembled WGS sequence"/>
</dbReference>
<dbReference type="GO" id="GO:0005884">
    <property type="term" value="C:actin filament"/>
    <property type="evidence" value="ECO:0007669"/>
    <property type="project" value="TreeGrafter"/>
</dbReference>
<dbReference type="SMART" id="SM00102">
    <property type="entry name" value="ADF"/>
    <property type="match status" value="1"/>
</dbReference>
<dbReference type="GO" id="GO:0030833">
    <property type="term" value="P:regulation of actin filament polymerization"/>
    <property type="evidence" value="ECO:0007669"/>
    <property type="project" value="TreeGrafter"/>
</dbReference>
<dbReference type="PRINTS" id="PR00452">
    <property type="entry name" value="SH3DOMAIN"/>
</dbReference>
<comment type="subcellular location">
    <subcellularLocation>
        <location evidence="1">Cytoplasm</location>
        <location evidence="1">Cytoskeleton</location>
    </subcellularLocation>
</comment>
<dbReference type="PANTHER" id="PTHR10829:SF25">
    <property type="entry name" value="DREBRIN-LIKE PROTEIN"/>
    <property type="match status" value="1"/>
</dbReference>
<evidence type="ECO:0000256" key="5">
    <source>
        <dbReference type="ARBA" id="ARBA00023054"/>
    </source>
</evidence>